<keyword evidence="2" id="KW-0732">Signal</keyword>
<feature type="region of interest" description="Disordered" evidence="1">
    <location>
        <begin position="51"/>
        <end position="70"/>
    </location>
</feature>
<evidence type="ECO:0000313" key="3">
    <source>
        <dbReference type="EMBL" id="BAO44702.1"/>
    </source>
</evidence>
<dbReference type="OrthoDB" id="4750212at2"/>
<evidence type="ECO:0000313" key="4">
    <source>
        <dbReference type="Proteomes" id="UP000031631"/>
    </source>
</evidence>
<feature type="chain" id="PRO_5031096690" evidence="2">
    <location>
        <begin position="20"/>
        <end position="145"/>
    </location>
</feature>
<name>A0A7U6GJD9_9GAMM</name>
<accession>A0A7U6GJD9</accession>
<evidence type="ECO:0000256" key="2">
    <source>
        <dbReference type="SAM" id="SignalP"/>
    </source>
</evidence>
<dbReference type="Proteomes" id="UP000031631">
    <property type="component" value="Chromosome"/>
</dbReference>
<dbReference type="RefSeq" id="WP_052470038.1">
    <property type="nucleotide sequence ID" value="NZ_AP012273.1"/>
</dbReference>
<dbReference type="EMBL" id="AP012273">
    <property type="protein sequence ID" value="BAO44702.1"/>
    <property type="molecule type" value="Genomic_DNA"/>
</dbReference>
<reference evidence="3 4" key="1">
    <citation type="journal article" date="2014" name="PLoS ONE">
        <title>Physiological and genomic features of a novel sulfur-oxidizing gammaproteobacterium belonging to a previously uncultivated symbiotic lineage isolated from a hydrothermal vent.</title>
        <authorList>
            <person name="Nunoura T."/>
            <person name="Takaki Y."/>
            <person name="Kazama H."/>
            <person name="Kakuta J."/>
            <person name="Shimamura S."/>
            <person name="Makita H."/>
            <person name="Hirai M."/>
            <person name="Miyazaki M."/>
            <person name="Takai K."/>
        </authorList>
    </citation>
    <scope>NUCLEOTIDE SEQUENCE [LARGE SCALE GENOMIC DNA]</scope>
    <source>
        <strain evidence="3 4">Hiromi1</strain>
    </source>
</reference>
<evidence type="ECO:0000256" key="1">
    <source>
        <dbReference type="SAM" id="MobiDB-lite"/>
    </source>
</evidence>
<gene>
    <name evidence="3" type="ORF">TBH_C1786</name>
</gene>
<organism evidence="3 4">
    <name type="scientific">Thiolapillus brandeum</name>
    <dbReference type="NCBI Taxonomy" id="1076588"/>
    <lineage>
        <taxon>Bacteria</taxon>
        <taxon>Pseudomonadati</taxon>
        <taxon>Pseudomonadota</taxon>
        <taxon>Gammaproteobacteria</taxon>
        <taxon>Chromatiales</taxon>
        <taxon>Sedimenticolaceae</taxon>
        <taxon>Thiolapillus</taxon>
    </lineage>
</organism>
<sequence>MRTPLIILSLSLLSGLALAAPGWQECRQLPGNAERLACYDDYAAMLEKKNAPPTQEEQKAAFGLPKTSPADTVQGVQAGIRKIEKTSRGQRILYLDNDQVWRQVGNSSQPRLKSGDTITIERGALGSFVLRQTNSNRSMRVKRLR</sequence>
<keyword evidence="4" id="KW-1185">Reference proteome</keyword>
<feature type="signal peptide" evidence="2">
    <location>
        <begin position="1"/>
        <end position="19"/>
    </location>
</feature>
<proteinExistence type="predicted"/>
<dbReference type="AlphaFoldDB" id="A0A7U6GJD9"/>
<protein>
    <submittedName>
        <fullName evidence="3">Uncharacterized protein</fullName>
    </submittedName>
</protein>
<dbReference type="KEGG" id="tbn:TBH_C1786"/>